<evidence type="ECO:0000256" key="2">
    <source>
        <dbReference type="RuleBase" id="RU003616"/>
    </source>
</evidence>
<protein>
    <submittedName>
        <fullName evidence="4">Hsp20/alpha crystallin family protein</fullName>
    </submittedName>
</protein>
<feature type="domain" description="SHSP" evidence="3">
    <location>
        <begin position="34"/>
        <end position="146"/>
    </location>
</feature>
<dbReference type="CDD" id="cd06464">
    <property type="entry name" value="ACD_sHsps-like"/>
    <property type="match status" value="1"/>
</dbReference>
<dbReference type="EMBL" id="JAENRR010000019">
    <property type="protein sequence ID" value="MBK3517629.1"/>
    <property type="molecule type" value="Genomic_DNA"/>
</dbReference>
<evidence type="ECO:0000259" key="3">
    <source>
        <dbReference type="PROSITE" id="PS01031"/>
    </source>
</evidence>
<evidence type="ECO:0000256" key="1">
    <source>
        <dbReference type="PROSITE-ProRule" id="PRU00285"/>
    </source>
</evidence>
<dbReference type="RefSeq" id="WP_200464859.1">
    <property type="nucleotide sequence ID" value="NZ_JAENRR010000019.1"/>
</dbReference>
<accession>A0ABS1HIX8</accession>
<proteinExistence type="inferred from homology"/>
<gene>
    <name evidence="4" type="ORF">JIV24_09830</name>
</gene>
<evidence type="ECO:0000313" key="4">
    <source>
        <dbReference type="EMBL" id="MBK3517629.1"/>
    </source>
</evidence>
<reference evidence="4 5" key="1">
    <citation type="submission" date="2021-01" db="EMBL/GenBank/DDBJ databases">
        <title>Carboxyliciviraga sp.nov., isolated from coastal sediments.</title>
        <authorList>
            <person name="Lu D."/>
            <person name="Zhang T."/>
        </authorList>
    </citation>
    <scope>NUCLEOTIDE SEQUENCE [LARGE SCALE GENOMIC DNA]</scope>
    <source>
        <strain evidence="4 5">N1Y132</strain>
    </source>
</reference>
<evidence type="ECO:0000313" key="5">
    <source>
        <dbReference type="Proteomes" id="UP000605676"/>
    </source>
</evidence>
<dbReference type="PANTHER" id="PTHR11527">
    <property type="entry name" value="HEAT-SHOCK PROTEIN 20 FAMILY MEMBER"/>
    <property type="match status" value="1"/>
</dbReference>
<dbReference type="Proteomes" id="UP000605676">
    <property type="component" value="Unassembled WGS sequence"/>
</dbReference>
<dbReference type="Gene3D" id="2.60.40.790">
    <property type="match status" value="1"/>
</dbReference>
<dbReference type="PROSITE" id="PS01031">
    <property type="entry name" value="SHSP"/>
    <property type="match status" value="1"/>
</dbReference>
<organism evidence="4 5">
    <name type="scientific">Carboxylicivirga marina</name>
    <dbReference type="NCBI Taxonomy" id="2800988"/>
    <lineage>
        <taxon>Bacteria</taxon>
        <taxon>Pseudomonadati</taxon>
        <taxon>Bacteroidota</taxon>
        <taxon>Bacteroidia</taxon>
        <taxon>Marinilabiliales</taxon>
        <taxon>Marinilabiliaceae</taxon>
        <taxon>Carboxylicivirga</taxon>
    </lineage>
</organism>
<dbReference type="Pfam" id="PF00011">
    <property type="entry name" value="HSP20"/>
    <property type="match status" value="1"/>
</dbReference>
<name>A0ABS1HIX8_9BACT</name>
<dbReference type="InterPro" id="IPR002068">
    <property type="entry name" value="A-crystallin/Hsp20_dom"/>
</dbReference>
<keyword evidence="5" id="KW-1185">Reference proteome</keyword>
<comment type="caution">
    <text evidence="4">The sequence shown here is derived from an EMBL/GenBank/DDBJ whole genome shotgun (WGS) entry which is preliminary data.</text>
</comment>
<sequence>MRLVRFNNRYPQTGSLLNHFFGNELLHDSDFLKGGQHFNTPKVNIQESDDTFSIEVAAPGFDKNDFNVELENNVLTIEVSKEEKKEEKNYSHYEFSYGSFKRSFTLPKDKVKESGILAKYENGILNIEIPKKDEAKPKPKRLIEIA</sequence>
<comment type="similarity">
    <text evidence="1 2">Belongs to the small heat shock protein (HSP20) family.</text>
</comment>
<dbReference type="InterPro" id="IPR031107">
    <property type="entry name" value="Small_HSP"/>
</dbReference>
<dbReference type="InterPro" id="IPR008978">
    <property type="entry name" value="HSP20-like_chaperone"/>
</dbReference>
<dbReference type="SUPFAM" id="SSF49764">
    <property type="entry name" value="HSP20-like chaperones"/>
    <property type="match status" value="1"/>
</dbReference>